<evidence type="ECO:0000256" key="7">
    <source>
        <dbReference type="SAM" id="Phobius"/>
    </source>
</evidence>
<keyword evidence="5 7" id="KW-0472">Membrane</keyword>
<evidence type="ECO:0000313" key="9">
    <source>
        <dbReference type="Proteomes" id="UP000694419"/>
    </source>
</evidence>
<evidence type="ECO:0000256" key="4">
    <source>
        <dbReference type="ARBA" id="ARBA00022989"/>
    </source>
</evidence>
<proteinExistence type="predicted"/>
<dbReference type="AlphaFoldDB" id="A0A8C3J8M3"/>
<dbReference type="Ensembl" id="ENSCPGT00000004647.1">
    <property type="protein sequence ID" value="ENSCPGP00000004214.1"/>
    <property type="gene ID" value="ENSCPGG00000003112.1"/>
</dbReference>
<protein>
    <submittedName>
        <fullName evidence="8">Fat storage inducing transmembrane protein 1</fullName>
    </submittedName>
</protein>
<evidence type="ECO:0000256" key="2">
    <source>
        <dbReference type="ARBA" id="ARBA00022692"/>
    </source>
</evidence>
<dbReference type="GO" id="GO:0010945">
    <property type="term" value="F:coenzyme A diphosphatase activity"/>
    <property type="evidence" value="ECO:0007669"/>
    <property type="project" value="InterPro"/>
</dbReference>
<dbReference type="GO" id="GO:0019915">
    <property type="term" value="P:lipid storage"/>
    <property type="evidence" value="ECO:0007669"/>
    <property type="project" value="InterPro"/>
</dbReference>
<evidence type="ECO:0000256" key="5">
    <source>
        <dbReference type="ARBA" id="ARBA00023136"/>
    </source>
</evidence>
<dbReference type="InterPro" id="IPR019388">
    <property type="entry name" value="FIT"/>
</dbReference>
<sequence>MGPGMIYGAGGGSMGEEAPVEMWGRALNPTPFLPPTPHKKKRAPLSPPHNSLPHKSQPHNRPLTHFFPLPHRRLVASAGGWTTLFLLALLVASLPFTRPTWGSLLRAVGRWGVAVALARSAPRLFAALEAATGHCWSPLAQGLLLLPHGDPRSCRGAGHRWEGFGASPQAFALVHCGLGLAEEAGALGRKPHGLGVSRGPGTALSLLFLLNVGLVVLWQLLLAVTLAYRHDWPRNAAGAALGWAAWALTYRCWYRLPWSPGPPGLGRLFFSPHKMRFLSLK</sequence>
<keyword evidence="9" id="KW-1185">Reference proteome</keyword>
<evidence type="ECO:0000256" key="3">
    <source>
        <dbReference type="ARBA" id="ARBA00022824"/>
    </source>
</evidence>
<reference evidence="8" key="1">
    <citation type="submission" date="2025-08" db="UniProtKB">
        <authorList>
            <consortium name="Ensembl"/>
        </authorList>
    </citation>
    <scope>IDENTIFICATION</scope>
</reference>
<keyword evidence="2 7" id="KW-0812">Transmembrane</keyword>
<dbReference type="GO" id="GO:0005789">
    <property type="term" value="C:endoplasmic reticulum membrane"/>
    <property type="evidence" value="ECO:0007669"/>
    <property type="project" value="UniProtKB-SubCell"/>
</dbReference>
<evidence type="ECO:0000256" key="1">
    <source>
        <dbReference type="ARBA" id="ARBA00004477"/>
    </source>
</evidence>
<evidence type="ECO:0000256" key="6">
    <source>
        <dbReference type="SAM" id="MobiDB-lite"/>
    </source>
</evidence>
<keyword evidence="4 7" id="KW-1133">Transmembrane helix</keyword>
<feature type="transmembrane region" description="Helical" evidence="7">
    <location>
        <begin position="203"/>
        <end position="228"/>
    </location>
</feature>
<dbReference type="GO" id="GO:0034389">
    <property type="term" value="P:lipid droplet organization"/>
    <property type="evidence" value="ECO:0007669"/>
    <property type="project" value="TreeGrafter"/>
</dbReference>
<keyword evidence="3" id="KW-0256">Endoplasmic reticulum</keyword>
<accession>A0A8C3J8M3</accession>
<feature type="transmembrane region" description="Helical" evidence="7">
    <location>
        <begin position="74"/>
        <end position="96"/>
    </location>
</feature>
<organism evidence="8 9">
    <name type="scientific">Calidris pygmaea</name>
    <name type="common">Spoon-billed sandpiper</name>
    <dbReference type="NCBI Taxonomy" id="425635"/>
    <lineage>
        <taxon>Eukaryota</taxon>
        <taxon>Metazoa</taxon>
        <taxon>Chordata</taxon>
        <taxon>Craniata</taxon>
        <taxon>Vertebrata</taxon>
        <taxon>Euteleostomi</taxon>
        <taxon>Archelosauria</taxon>
        <taxon>Archosauria</taxon>
        <taxon>Dinosauria</taxon>
        <taxon>Saurischia</taxon>
        <taxon>Theropoda</taxon>
        <taxon>Coelurosauria</taxon>
        <taxon>Aves</taxon>
        <taxon>Neognathae</taxon>
        <taxon>Neoaves</taxon>
        <taxon>Charadriiformes</taxon>
        <taxon>Scolopacidae</taxon>
        <taxon>Calidris</taxon>
    </lineage>
</organism>
<feature type="region of interest" description="Disordered" evidence="6">
    <location>
        <begin position="26"/>
        <end position="60"/>
    </location>
</feature>
<comment type="subcellular location">
    <subcellularLocation>
        <location evidence="1">Endoplasmic reticulum membrane</location>
        <topology evidence="1">Multi-pass membrane protein</topology>
    </subcellularLocation>
</comment>
<evidence type="ECO:0000313" key="8">
    <source>
        <dbReference type="Ensembl" id="ENSCPGP00000004214.1"/>
    </source>
</evidence>
<dbReference type="PANTHER" id="PTHR23129:SF3">
    <property type="entry name" value="FAT STORAGE-INDUCING TRANSMEMBRANE PROTEIN 1"/>
    <property type="match status" value="1"/>
</dbReference>
<dbReference type="GO" id="GO:0008654">
    <property type="term" value="P:phospholipid biosynthetic process"/>
    <property type="evidence" value="ECO:0007669"/>
    <property type="project" value="TreeGrafter"/>
</dbReference>
<dbReference type="Proteomes" id="UP000694419">
    <property type="component" value="Unplaced"/>
</dbReference>
<dbReference type="PANTHER" id="PTHR23129">
    <property type="entry name" value="ACYL-COENZYME A DIPHOSPHATASE FITM2"/>
    <property type="match status" value="1"/>
</dbReference>
<reference evidence="8" key="2">
    <citation type="submission" date="2025-09" db="UniProtKB">
        <authorList>
            <consortium name="Ensembl"/>
        </authorList>
    </citation>
    <scope>IDENTIFICATION</scope>
</reference>
<name>A0A8C3J8M3_9CHAR</name>